<dbReference type="Gene3D" id="1.20.5.340">
    <property type="match status" value="1"/>
</dbReference>
<protein>
    <recommendedName>
        <fullName evidence="3">TIGR02449 family protein</fullName>
    </recommendedName>
</protein>
<dbReference type="NCBIfam" id="TIGR02449">
    <property type="entry name" value="TIGR02449 family protein"/>
    <property type="match status" value="1"/>
</dbReference>
<sequence length="71" mass="8345">MTDSLAEHIRLLERRVDDLLALCERLREENRILRDSQESLNADRASLLEKNEQARSKIEAMISRLKAMENH</sequence>
<gene>
    <name evidence="2" type="ORF">KBTEX_02515</name>
</gene>
<proteinExistence type="predicted"/>
<organism evidence="2">
    <name type="scientific">uncultured organism</name>
    <dbReference type="NCBI Taxonomy" id="155900"/>
    <lineage>
        <taxon>unclassified sequences</taxon>
        <taxon>environmental samples</taxon>
    </lineage>
</organism>
<evidence type="ECO:0000313" key="2">
    <source>
        <dbReference type="EMBL" id="QEA06185.1"/>
    </source>
</evidence>
<dbReference type="EMBL" id="MN079129">
    <property type="protein sequence ID" value="QEA06185.1"/>
    <property type="molecule type" value="Genomic_DNA"/>
</dbReference>
<accession>A0A5B8RH35</accession>
<reference evidence="2" key="1">
    <citation type="submission" date="2019-06" db="EMBL/GenBank/DDBJ databases">
        <authorList>
            <person name="Murdoch R.W."/>
            <person name="Fathepure B."/>
        </authorList>
    </citation>
    <scope>NUCLEOTIDE SEQUENCE</scope>
</reference>
<evidence type="ECO:0008006" key="3">
    <source>
        <dbReference type="Google" id="ProtNLM"/>
    </source>
</evidence>
<dbReference type="AlphaFoldDB" id="A0A5B8RH35"/>
<name>A0A5B8RH35_9ZZZZ</name>
<dbReference type="InterPro" id="IPR012662">
    <property type="entry name" value="CHP02449"/>
</dbReference>
<evidence type="ECO:0000256" key="1">
    <source>
        <dbReference type="SAM" id="Coils"/>
    </source>
</evidence>
<feature type="coiled-coil region" evidence="1">
    <location>
        <begin position="9"/>
        <end position="71"/>
    </location>
</feature>
<keyword evidence="1" id="KW-0175">Coiled coil</keyword>